<organism evidence="1">
    <name type="scientific">Siphoviridae sp. ctoic9</name>
    <dbReference type="NCBI Taxonomy" id="2825671"/>
    <lineage>
        <taxon>Viruses</taxon>
        <taxon>Duplodnaviria</taxon>
        <taxon>Heunggongvirae</taxon>
        <taxon>Uroviricota</taxon>
        <taxon>Caudoviricetes</taxon>
    </lineage>
</organism>
<protein>
    <submittedName>
        <fullName evidence="1">Uncharacterized protein</fullName>
    </submittedName>
</protein>
<evidence type="ECO:0000313" key="1">
    <source>
        <dbReference type="EMBL" id="DAE15616.1"/>
    </source>
</evidence>
<name>A0A8S5Q9A7_9CAUD</name>
<dbReference type="EMBL" id="BK015608">
    <property type="protein sequence ID" value="DAE15616.1"/>
    <property type="molecule type" value="Genomic_DNA"/>
</dbReference>
<proteinExistence type="predicted"/>
<accession>A0A8S5Q9A7</accession>
<reference evidence="1" key="1">
    <citation type="journal article" date="2021" name="Proc. Natl. Acad. Sci. U.S.A.">
        <title>A Catalog of Tens of Thousands of Viruses from Human Metagenomes Reveals Hidden Associations with Chronic Diseases.</title>
        <authorList>
            <person name="Tisza M.J."/>
            <person name="Buck C.B."/>
        </authorList>
    </citation>
    <scope>NUCLEOTIDE SEQUENCE</scope>
    <source>
        <strain evidence="1">Ctoic9</strain>
    </source>
</reference>
<sequence length="45" mass="5299">MHPYRRALFDVLYLQISPKEVRGAKFIHWIGMHVQTLPIHVLCAL</sequence>